<gene>
    <name evidence="1" type="ORF">MgSA37_02017</name>
</gene>
<dbReference type="EMBL" id="AP017313">
    <property type="protein sequence ID" value="BAU53846.1"/>
    <property type="molecule type" value="Genomic_DNA"/>
</dbReference>
<dbReference type="KEGG" id="mgot:MgSA37_02017"/>
<name>A0A110B2L1_9SPHI</name>
<proteinExistence type="predicted"/>
<sequence>MRAIKMQKPVFWQHKAAPGSWNSGILEDLIFSVNESSISKTAWVYIRIVVQCVLFIPLLALLVTYYHAHFSIVAVSCLAFFTNIIACLDRPARALTSIVAFCVIDAFVLVIFLI</sequence>
<accession>A0A110B2L1</accession>
<protein>
    <submittedName>
        <fullName evidence="1">Uncharacterized protein</fullName>
    </submittedName>
</protein>
<dbReference type="Proteomes" id="UP000218263">
    <property type="component" value="Chromosome"/>
</dbReference>
<organism evidence="1 2">
    <name type="scientific">Mucilaginibacter gotjawali</name>
    <dbReference type="NCBI Taxonomy" id="1550579"/>
    <lineage>
        <taxon>Bacteria</taxon>
        <taxon>Pseudomonadati</taxon>
        <taxon>Bacteroidota</taxon>
        <taxon>Sphingobacteriia</taxon>
        <taxon>Sphingobacteriales</taxon>
        <taxon>Sphingobacteriaceae</taxon>
        <taxon>Mucilaginibacter</taxon>
    </lineage>
</organism>
<keyword evidence="2" id="KW-1185">Reference proteome</keyword>
<dbReference type="RefSeq" id="WP_096351560.1">
    <property type="nucleotide sequence ID" value="NZ_AP017313.1"/>
</dbReference>
<dbReference type="AlphaFoldDB" id="A0A110B2L1"/>
<reference evidence="1 2" key="1">
    <citation type="submission" date="2015-12" db="EMBL/GenBank/DDBJ databases">
        <title>Genome sequence of Mucilaginibacter gotjawali.</title>
        <authorList>
            <person name="Lee J.S."/>
            <person name="Lee K.C."/>
            <person name="Kim K.K."/>
            <person name="Lee B.W."/>
        </authorList>
    </citation>
    <scope>NUCLEOTIDE SEQUENCE [LARGE SCALE GENOMIC DNA]</scope>
    <source>
        <strain evidence="1 2">SA3-7</strain>
    </source>
</reference>
<evidence type="ECO:0000313" key="1">
    <source>
        <dbReference type="EMBL" id="BAU53846.1"/>
    </source>
</evidence>
<evidence type="ECO:0000313" key="2">
    <source>
        <dbReference type="Proteomes" id="UP000218263"/>
    </source>
</evidence>